<reference evidence="2" key="1">
    <citation type="journal article" date="2014" name="Int. J. Syst. Evol. Microbiol.">
        <title>Complete genome sequence of Corynebacterium casei LMG S-19264T (=DSM 44701T), isolated from a smear-ripened cheese.</title>
        <authorList>
            <consortium name="US DOE Joint Genome Institute (JGI-PGF)"/>
            <person name="Walter F."/>
            <person name="Albersmeier A."/>
            <person name="Kalinowski J."/>
            <person name="Ruckert C."/>
        </authorList>
    </citation>
    <scope>NUCLEOTIDE SEQUENCE</scope>
    <source>
        <strain evidence="2">CGMCC 1.12360</strain>
    </source>
</reference>
<feature type="transmembrane region" description="Helical" evidence="1">
    <location>
        <begin position="271"/>
        <end position="287"/>
    </location>
</feature>
<feature type="transmembrane region" description="Helical" evidence="1">
    <location>
        <begin position="373"/>
        <end position="393"/>
    </location>
</feature>
<dbReference type="InterPro" id="IPR036927">
    <property type="entry name" value="Cyt_c_oxase-like_su1_sf"/>
</dbReference>
<keyword evidence="1" id="KW-0812">Transmembrane</keyword>
<keyword evidence="1" id="KW-0472">Membrane</keyword>
<organism evidence="2 3">
    <name type="scientific">Compostibacillus humi</name>
    <dbReference type="NCBI Taxonomy" id="1245525"/>
    <lineage>
        <taxon>Bacteria</taxon>
        <taxon>Bacillati</taxon>
        <taxon>Bacillota</taxon>
        <taxon>Bacilli</taxon>
        <taxon>Bacillales</taxon>
        <taxon>Bacillaceae</taxon>
        <taxon>Compostibacillus</taxon>
    </lineage>
</organism>
<accession>A0A8J2ZTJ2</accession>
<keyword evidence="3" id="KW-1185">Reference proteome</keyword>
<reference evidence="2" key="2">
    <citation type="submission" date="2020-09" db="EMBL/GenBank/DDBJ databases">
        <authorList>
            <person name="Sun Q."/>
            <person name="Zhou Y."/>
        </authorList>
    </citation>
    <scope>NUCLEOTIDE SEQUENCE</scope>
    <source>
        <strain evidence="2">CGMCC 1.12360</strain>
    </source>
</reference>
<dbReference type="RefSeq" id="WP_188391772.1">
    <property type="nucleotide sequence ID" value="NZ_BMEV01000022.1"/>
</dbReference>
<gene>
    <name evidence="2" type="ORF">GCM10010978_15040</name>
</gene>
<keyword evidence="1" id="KW-1133">Transmembrane helix</keyword>
<feature type="transmembrane region" description="Helical" evidence="1">
    <location>
        <begin position="210"/>
        <end position="230"/>
    </location>
</feature>
<protein>
    <submittedName>
        <fullName evidence="2">Uncharacterized protein</fullName>
    </submittedName>
</protein>
<feature type="transmembrane region" description="Helical" evidence="1">
    <location>
        <begin position="39"/>
        <end position="61"/>
    </location>
</feature>
<dbReference type="Proteomes" id="UP000602050">
    <property type="component" value="Unassembled WGS sequence"/>
</dbReference>
<dbReference type="Gene3D" id="1.20.210.10">
    <property type="entry name" value="Cytochrome c oxidase-like, subunit I domain"/>
    <property type="match status" value="1"/>
</dbReference>
<name>A0A8J2ZTJ2_9BACI</name>
<dbReference type="EMBL" id="BMEV01000022">
    <property type="protein sequence ID" value="GGH75301.1"/>
    <property type="molecule type" value="Genomic_DNA"/>
</dbReference>
<feature type="transmembrane region" description="Helical" evidence="1">
    <location>
        <begin position="342"/>
        <end position="367"/>
    </location>
</feature>
<evidence type="ECO:0000313" key="2">
    <source>
        <dbReference type="EMBL" id="GGH75301.1"/>
    </source>
</evidence>
<sequence>MKKTYVHISLLFFLITALSGVLMRAFPYFPNFFIPYDHILHAHSHIALLGWAFLGVFVIFLKLEWERIAKRRQAMIICFTLFVVSLCMFFAFLGQGYGFISILFSTLHIFAEYWAVIFIYRYIKRNRHLPKLSSLYYKGALLALIISSFGPYSLAIISANGWKDGALYDMSIYFYLHFQYNGWLTLFLIGLLITILSSQKIQFKQRYLKLGFWLYFFSLFPGYLLSVLWVEGLTSFANVLAAAGSIGQWIGVLFILFAFHGYKKYFSKLEAFGLKITFLLLFLKSTSELGLISPVLAELVYDTRSVVIGYLHLTLLGFISIFILTQFALAKLLPIHQKSRNGFAIFFIGLIMNELLLFADAFLQWIGIRTLPFHISGLLIASILLALGIFIIWSSVMHKSSH</sequence>
<feature type="transmembrane region" description="Helical" evidence="1">
    <location>
        <begin position="73"/>
        <end position="93"/>
    </location>
</feature>
<comment type="caution">
    <text evidence="2">The sequence shown here is derived from an EMBL/GenBank/DDBJ whole genome shotgun (WGS) entry which is preliminary data.</text>
</comment>
<evidence type="ECO:0000256" key="1">
    <source>
        <dbReference type="SAM" id="Phobius"/>
    </source>
</evidence>
<feature type="transmembrane region" description="Helical" evidence="1">
    <location>
        <begin position="236"/>
        <end position="259"/>
    </location>
</feature>
<proteinExistence type="predicted"/>
<feature type="transmembrane region" description="Helical" evidence="1">
    <location>
        <begin position="307"/>
        <end position="330"/>
    </location>
</feature>
<evidence type="ECO:0000313" key="3">
    <source>
        <dbReference type="Proteomes" id="UP000602050"/>
    </source>
</evidence>
<feature type="transmembrane region" description="Helical" evidence="1">
    <location>
        <begin position="135"/>
        <end position="158"/>
    </location>
</feature>
<feature type="transmembrane region" description="Helical" evidence="1">
    <location>
        <begin position="178"/>
        <end position="198"/>
    </location>
</feature>
<feature type="transmembrane region" description="Helical" evidence="1">
    <location>
        <begin position="99"/>
        <end position="123"/>
    </location>
</feature>
<dbReference type="AlphaFoldDB" id="A0A8J2ZTJ2"/>